<protein>
    <submittedName>
        <fullName evidence="1">Uncharacterized protein</fullName>
    </submittedName>
</protein>
<dbReference type="AlphaFoldDB" id="A0A146K0D6"/>
<reference evidence="1" key="1">
    <citation type="submission" date="2015-07" db="EMBL/GenBank/DDBJ databases">
        <title>Adaptation to a free-living lifestyle via gene acquisitions in the diplomonad Trepomonas sp. PC1.</title>
        <authorList>
            <person name="Xu F."/>
            <person name="Jerlstrom-Hultqvist J."/>
            <person name="Kolisko M."/>
            <person name="Simpson A.G.B."/>
            <person name="Roger A.J."/>
            <person name="Svard S.G."/>
            <person name="Andersson J.O."/>
        </authorList>
    </citation>
    <scope>NUCLEOTIDE SEQUENCE</scope>
    <source>
        <strain evidence="1">PC1</strain>
    </source>
</reference>
<proteinExistence type="predicted"/>
<dbReference type="EMBL" id="GDID01007410">
    <property type="protein sequence ID" value="JAP89196.1"/>
    <property type="molecule type" value="Transcribed_RNA"/>
</dbReference>
<name>A0A146K0D6_9EUKA</name>
<evidence type="ECO:0000313" key="1">
    <source>
        <dbReference type="EMBL" id="JAP89196.1"/>
    </source>
</evidence>
<sequence>KKFENMFPDVFITTKEDLLQNQKYIDLKLTSMEQFKEKFAYFIYDDVAYGDFHRKFDEISVINQSSLENLAKSFQNMAQDISQEDLLYIEQTIAPLFQKFSSISVEMINKIILQLYKKKVDPNFLKENLPRVIIHDEKIQNSIINALGLSDHKIQVEQFYNIRSCLQFYLVLDDVTEKDTALYRLLQNKTLNSVQTPSTIKAQQKQVSENQKQDQIQPNLQEILKQPNSTIKEYLEEILCLMQTCQDEQVYSRIGFILANSINIGARSKQLFIDAFLNNGYRFSQQTKIEIQTYTNGLTQQIENQKSVETQLALLLQMEQMQESDDNNQKETKHTLVQHAKLHNQTAGEIVKIKKRMDEHEFALRQINTYME</sequence>
<accession>A0A146K0D6</accession>
<gene>
    <name evidence="1" type="ORF">TPC1_31309</name>
</gene>
<feature type="non-terminal residue" evidence="1">
    <location>
        <position position="1"/>
    </location>
</feature>
<organism evidence="1">
    <name type="scientific">Trepomonas sp. PC1</name>
    <dbReference type="NCBI Taxonomy" id="1076344"/>
    <lineage>
        <taxon>Eukaryota</taxon>
        <taxon>Metamonada</taxon>
        <taxon>Diplomonadida</taxon>
        <taxon>Hexamitidae</taxon>
        <taxon>Hexamitinae</taxon>
        <taxon>Trepomonas</taxon>
    </lineage>
</organism>